<feature type="domain" description="Integrin alpha first immunoglubulin-like" evidence="14">
    <location>
        <begin position="448"/>
        <end position="542"/>
    </location>
</feature>
<dbReference type="GO" id="GO:0007160">
    <property type="term" value="P:cell-matrix adhesion"/>
    <property type="evidence" value="ECO:0007669"/>
    <property type="project" value="TreeGrafter"/>
</dbReference>
<protein>
    <recommendedName>
        <fullName evidence="19">Integrin alpha-2 domain-containing protein</fullName>
    </recommendedName>
</protein>
<keyword evidence="4" id="KW-0732">Signal</keyword>
<feature type="domain" description="Integrin alpha second immunoglobulin-like" evidence="15">
    <location>
        <begin position="543"/>
        <end position="669"/>
    </location>
</feature>
<keyword evidence="9 13" id="KW-0472">Membrane</keyword>
<keyword evidence="10 13" id="KW-0675">Receptor</keyword>
<dbReference type="InterPro" id="IPR048286">
    <property type="entry name" value="Integrin_alpha_Ig-like_3"/>
</dbReference>
<evidence type="ECO:0000256" key="12">
    <source>
        <dbReference type="PROSITE-ProRule" id="PRU00803"/>
    </source>
</evidence>
<accession>A0AAY4EEN1</accession>
<keyword evidence="8 13" id="KW-0401">Integrin</keyword>
<evidence type="ECO:0000256" key="7">
    <source>
        <dbReference type="ARBA" id="ARBA00022989"/>
    </source>
</evidence>
<feature type="repeat" description="FG-GAP" evidence="12">
    <location>
        <begin position="325"/>
        <end position="384"/>
    </location>
</feature>
<dbReference type="SUPFAM" id="SSF69179">
    <property type="entry name" value="Integrin domains"/>
    <property type="match status" value="3"/>
</dbReference>
<dbReference type="InterPro" id="IPR000413">
    <property type="entry name" value="Integrin_alpha"/>
</dbReference>
<dbReference type="InterPro" id="IPR013519">
    <property type="entry name" value="Int_alpha_beta-p"/>
</dbReference>
<comment type="subcellular location">
    <subcellularLocation>
        <location evidence="1 13">Membrane</location>
        <topology evidence="1 13">Single-pass type I membrane protein</topology>
    </subcellularLocation>
</comment>
<evidence type="ECO:0000256" key="2">
    <source>
        <dbReference type="ARBA" id="ARBA00008054"/>
    </source>
</evidence>
<feature type="transmembrane region" description="Helical" evidence="13">
    <location>
        <begin position="880"/>
        <end position="902"/>
    </location>
</feature>
<evidence type="ECO:0000259" key="15">
    <source>
        <dbReference type="Pfam" id="PF20805"/>
    </source>
</evidence>
<reference evidence="17" key="3">
    <citation type="submission" date="2025-09" db="UniProtKB">
        <authorList>
            <consortium name="Ensembl"/>
        </authorList>
    </citation>
    <scope>IDENTIFICATION</scope>
</reference>
<evidence type="ECO:0008006" key="19">
    <source>
        <dbReference type="Google" id="ProtNLM"/>
    </source>
</evidence>
<evidence type="ECO:0000313" key="18">
    <source>
        <dbReference type="Proteomes" id="UP000694580"/>
    </source>
</evidence>
<organism evidence="17 18">
    <name type="scientific">Denticeps clupeoides</name>
    <name type="common">denticle herring</name>
    <dbReference type="NCBI Taxonomy" id="299321"/>
    <lineage>
        <taxon>Eukaryota</taxon>
        <taxon>Metazoa</taxon>
        <taxon>Chordata</taxon>
        <taxon>Craniata</taxon>
        <taxon>Vertebrata</taxon>
        <taxon>Euteleostomi</taxon>
        <taxon>Actinopterygii</taxon>
        <taxon>Neopterygii</taxon>
        <taxon>Teleostei</taxon>
        <taxon>Clupei</taxon>
        <taxon>Clupeiformes</taxon>
        <taxon>Denticipitoidei</taxon>
        <taxon>Denticipitidae</taxon>
        <taxon>Denticeps</taxon>
    </lineage>
</organism>
<keyword evidence="5" id="KW-0677">Repeat</keyword>
<evidence type="ECO:0000256" key="9">
    <source>
        <dbReference type="ARBA" id="ARBA00023136"/>
    </source>
</evidence>
<dbReference type="PROSITE" id="PS51470">
    <property type="entry name" value="FG_GAP"/>
    <property type="match status" value="5"/>
</dbReference>
<dbReference type="SUPFAM" id="SSF69318">
    <property type="entry name" value="Integrin alpha N-terminal domain"/>
    <property type="match status" value="1"/>
</dbReference>
<evidence type="ECO:0000259" key="16">
    <source>
        <dbReference type="Pfam" id="PF20806"/>
    </source>
</evidence>
<evidence type="ECO:0000256" key="13">
    <source>
        <dbReference type="RuleBase" id="RU003762"/>
    </source>
</evidence>
<feature type="repeat" description="FG-GAP" evidence="12">
    <location>
        <begin position="84"/>
        <end position="145"/>
    </location>
</feature>
<comment type="similarity">
    <text evidence="2 13">Belongs to the integrin alpha chain family.</text>
</comment>
<feature type="repeat" description="FG-GAP" evidence="12">
    <location>
        <begin position="257"/>
        <end position="322"/>
    </location>
</feature>
<sequence length="953" mass="105710">MLFGFPRCQATAHLCKRVCAKTSSFRSQNGFHPANILIGAPKANTTQPGIIEGGSVFLCSWNLGQSYCRAIDFDKEGDRSYHVDGSDLKVEFKSHQWFGATVRSHGDTVLACAPRYYWRTENDIPLSDVTGTCYLAVDNFTTIVEYAPCRTERHGPAGQGYCQGGFSADFTQEGHVVVGGPGSFYWQGQLITATTQEIVRAYYSSYFLLSVAGQVQTRQVQSSYDDSYLGYSVAVGEFSGDKTEERAEGRAVIVSLTTLIYFNVFQMGSYYGYAVAAADINNDGLVDLLVGSPLFMFLGSGGRLEEVGRVYVYLQQSPLHLLPSTSTPHLTGTHTYGRFGASISPLGDLDQDGYNDVAIGCPFGGKDEQGLVYIFNGDPDGLKNTPSQTLAGHWATNTIPMSFGYSLRGNKDIDGNGYPDLLVGAFGADKAALYRYFCEVLELKMPQTLVKQKGAVRRALFFETQQHSLVQRLTITNGGRICDEQKIYLRGEKEFRDKLSPIVIGLGFSLDPMAPTDAHGLRPILNFQTLQLIVQKAQIQLDCGEDNICVPDLKLIVNGDREKVYLGDENFLTLVFNALNDGEGGAYEAELYVLLPPEAEYIGIARNNQSLTQLTCSYEAVNETHSVTCDLGNPMKSGTSLWAGLRFIVPNLKDTHETIQFELQIRSEGRFSHPEMLLFPPGDWRRPQRLQEEQDIGPQIQHVYELVNNGPSALGRTTLVLQCPRQLEGHGLMYPLEVATHGPLNCSSKHTINPLHLKPPLTEDSAWTVNSSDILSHITTHLFFLSQIQGSSEPHMSSPGNVYSVFVSRHLSTFSLSNIECWRLQCDVGLLEKGKNAVMEVRSRLHAETFIEVRVITVLFLNVKKHLELLNTESPYAVPLWIIILAILVGLLLLALLIYVLYKVSQMLIAKNNVHIIKMYICTCTHVQCTVQAKGLDTPSHSMCFLYFPEHLH</sequence>
<dbReference type="InterPro" id="IPR048285">
    <property type="entry name" value="Integrin_alpha_Ig-like_2"/>
</dbReference>
<dbReference type="SMART" id="SM00191">
    <property type="entry name" value="Int_alpha"/>
    <property type="match status" value="4"/>
</dbReference>
<keyword evidence="6 13" id="KW-0130">Cell adhesion</keyword>
<dbReference type="GO" id="GO:0098609">
    <property type="term" value="P:cell-cell adhesion"/>
    <property type="evidence" value="ECO:0007669"/>
    <property type="project" value="TreeGrafter"/>
</dbReference>
<name>A0AAY4EEN1_9TELE</name>
<keyword evidence="11" id="KW-0325">Glycoprotein</keyword>
<evidence type="ECO:0000313" key="17">
    <source>
        <dbReference type="Ensembl" id="ENSDCDP00010055526.1"/>
    </source>
</evidence>
<dbReference type="FunFam" id="2.60.40.1510:FF:000001">
    <property type="entry name" value="Integrin alpha V"/>
    <property type="match status" value="1"/>
</dbReference>
<dbReference type="Pfam" id="PF20806">
    <property type="entry name" value="Integrin_A_Ig_3"/>
    <property type="match status" value="1"/>
</dbReference>
<evidence type="ECO:0000256" key="10">
    <source>
        <dbReference type="ARBA" id="ARBA00023170"/>
    </source>
</evidence>
<dbReference type="Pfam" id="PF20805">
    <property type="entry name" value="Integrin_A_Ig_2"/>
    <property type="match status" value="1"/>
</dbReference>
<evidence type="ECO:0000256" key="8">
    <source>
        <dbReference type="ARBA" id="ARBA00023037"/>
    </source>
</evidence>
<dbReference type="GO" id="GO:0033627">
    <property type="term" value="P:cell adhesion mediated by integrin"/>
    <property type="evidence" value="ECO:0007669"/>
    <property type="project" value="TreeGrafter"/>
</dbReference>
<dbReference type="PRINTS" id="PR01185">
    <property type="entry name" value="INTEGRINA"/>
</dbReference>
<evidence type="ECO:0000259" key="14">
    <source>
        <dbReference type="Pfam" id="PF08441"/>
    </source>
</evidence>
<dbReference type="PANTHER" id="PTHR23220:SF3">
    <property type="entry name" value="INTEGRIN ALPHA-5"/>
    <property type="match status" value="1"/>
</dbReference>
<dbReference type="GO" id="GO:0009897">
    <property type="term" value="C:external side of plasma membrane"/>
    <property type="evidence" value="ECO:0007669"/>
    <property type="project" value="TreeGrafter"/>
</dbReference>
<dbReference type="GO" id="GO:0007229">
    <property type="term" value="P:integrin-mediated signaling pathway"/>
    <property type="evidence" value="ECO:0007669"/>
    <property type="project" value="UniProtKB-KW"/>
</dbReference>
<dbReference type="Ensembl" id="ENSDCDT00010066126.1">
    <property type="protein sequence ID" value="ENSDCDP00010055526.1"/>
    <property type="gene ID" value="ENSDCDG00010030132.1"/>
</dbReference>
<dbReference type="Proteomes" id="UP000694580">
    <property type="component" value="Chromosome 12"/>
</dbReference>
<feature type="domain" description="Integrin alpha third immunoglobulin-like" evidence="16">
    <location>
        <begin position="671"/>
        <end position="869"/>
    </location>
</feature>
<dbReference type="GO" id="GO:0001525">
    <property type="term" value="P:angiogenesis"/>
    <property type="evidence" value="ECO:0007669"/>
    <property type="project" value="TreeGrafter"/>
</dbReference>
<dbReference type="Gene3D" id="2.60.40.1530">
    <property type="entry name" value="ntegrin, alpha v. Chain A, domain 4"/>
    <property type="match status" value="1"/>
</dbReference>
<feature type="repeat" description="FG-GAP" evidence="12">
    <location>
        <begin position="150"/>
        <end position="202"/>
    </location>
</feature>
<dbReference type="GO" id="GO:0008305">
    <property type="term" value="C:integrin complex"/>
    <property type="evidence" value="ECO:0007669"/>
    <property type="project" value="InterPro"/>
</dbReference>
<dbReference type="Pfam" id="PF08441">
    <property type="entry name" value="Integrin_A_Ig_1"/>
    <property type="match status" value="1"/>
</dbReference>
<keyword evidence="18" id="KW-1185">Reference proteome</keyword>
<evidence type="ECO:0000256" key="5">
    <source>
        <dbReference type="ARBA" id="ARBA00022737"/>
    </source>
</evidence>
<dbReference type="PANTHER" id="PTHR23220">
    <property type="entry name" value="INTEGRIN ALPHA"/>
    <property type="match status" value="1"/>
</dbReference>
<dbReference type="GeneTree" id="ENSGT00940000158061"/>
<dbReference type="InterPro" id="IPR013517">
    <property type="entry name" value="FG-GAP"/>
</dbReference>
<dbReference type="InterPro" id="IPR013649">
    <property type="entry name" value="Integrin_alpha_Ig-like_1"/>
</dbReference>
<dbReference type="Gene3D" id="1.20.5.930">
    <property type="entry name" value="Bicelle-embedded integrin alpha(iib) transmembrane segment"/>
    <property type="match status" value="1"/>
</dbReference>
<proteinExistence type="inferred from homology"/>
<reference evidence="17 18" key="1">
    <citation type="submission" date="2020-06" db="EMBL/GenBank/DDBJ databases">
        <authorList>
            <consortium name="Wellcome Sanger Institute Data Sharing"/>
        </authorList>
    </citation>
    <scope>NUCLEOTIDE SEQUENCE [LARGE SCALE GENOMIC DNA]</scope>
</reference>
<evidence type="ECO:0000256" key="4">
    <source>
        <dbReference type="ARBA" id="ARBA00022729"/>
    </source>
</evidence>
<gene>
    <name evidence="17" type="primary">ITGA5</name>
</gene>
<evidence type="ECO:0000256" key="11">
    <source>
        <dbReference type="ARBA" id="ARBA00023180"/>
    </source>
</evidence>
<dbReference type="Gene3D" id="2.60.40.1460">
    <property type="entry name" value="Integrin domains. Chain A, domain 2"/>
    <property type="match status" value="1"/>
</dbReference>
<feature type="repeat" description="FG-GAP" evidence="12">
    <location>
        <begin position="388"/>
        <end position="450"/>
    </location>
</feature>
<dbReference type="InterPro" id="IPR028994">
    <property type="entry name" value="Integrin_alpha_N"/>
</dbReference>
<keyword evidence="7 13" id="KW-1133">Transmembrane helix</keyword>
<dbReference type="AlphaFoldDB" id="A0AAY4EEN1"/>
<dbReference type="Gene3D" id="2.130.10.130">
    <property type="entry name" value="Integrin alpha, N-terminal"/>
    <property type="match status" value="1"/>
</dbReference>
<evidence type="ECO:0000256" key="6">
    <source>
        <dbReference type="ARBA" id="ARBA00022889"/>
    </source>
</evidence>
<keyword evidence="3 13" id="KW-0812">Transmembrane</keyword>
<reference evidence="17" key="2">
    <citation type="submission" date="2025-08" db="UniProtKB">
        <authorList>
            <consortium name="Ensembl"/>
        </authorList>
    </citation>
    <scope>IDENTIFICATION</scope>
</reference>
<dbReference type="Pfam" id="PF01839">
    <property type="entry name" value="FG-GAP"/>
    <property type="match status" value="2"/>
</dbReference>
<dbReference type="InterPro" id="IPR032695">
    <property type="entry name" value="Integrin_dom_sf"/>
</dbReference>
<evidence type="ECO:0000256" key="1">
    <source>
        <dbReference type="ARBA" id="ARBA00004479"/>
    </source>
</evidence>
<evidence type="ECO:0000256" key="3">
    <source>
        <dbReference type="ARBA" id="ARBA00022692"/>
    </source>
</evidence>
<dbReference type="GO" id="GO:0005178">
    <property type="term" value="F:integrin binding"/>
    <property type="evidence" value="ECO:0007669"/>
    <property type="project" value="TreeGrafter"/>
</dbReference>